<dbReference type="PANTHER" id="PTHR11839:SF18">
    <property type="entry name" value="NUDIX HYDROLASE DOMAIN-CONTAINING PROTEIN"/>
    <property type="match status" value="1"/>
</dbReference>
<feature type="domain" description="Nudix hydrolase" evidence="3">
    <location>
        <begin position="52"/>
        <end position="188"/>
    </location>
</feature>
<protein>
    <submittedName>
        <fullName evidence="4">NUDIX hydrolase</fullName>
    </submittedName>
</protein>
<sequence length="207" mass="24093">MPEIKKIRKLTDNPHLNLYQLDAKNRKGREFHYYVASRAKTMEQMKIHTRDEKPDGVLIYSLAGKNRDRIVLVRQYRYSIDDYIYEFPAGLVDDGEEFHDAAVREMREETGLVFHPLKVDAMYQRPFFTTIGMTDECCSMVYGYADGTVSEDGQEDTEEIHTVIADREEVRRILKEERVALPTAYMLLHFLNDQNPFAFLGITGQKG</sequence>
<dbReference type="GO" id="GO:0006753">
    <property type="term" value="P:nucleoside phosphate metabolic process"/>
    <property type="evidence" value="ECO:0007669"/>
    <property type="project" value="TreeGrafter"/>
</dbReference>
<dbReference type="SUPFAM" id="SSF55811">
    <property type="entry name" value="Nudix"/>
    <property type="match status" value="1"/>
</dbReference>
<comment type="cofactor">
    <cofactor evidence="1">
        <name>Mg(2+)</name>
        <dbReference type="ChEBI" id="CHEBI:18420"/>
    </cofactor>
</comment>
<dbReference type="Pfam" id="PF00293">
    <property type="entry name" value="NUDIX"/>
    <property type="match status" value="1"/>
</dbReference>
<name>A0A9D0ZYK7_9FIRM</name>
<evidence type="ECO:0000256" key="1">
    <source>
        <dbReference type="ARBA" id="ARBA00001946"/>
    </source>
</evidence>
<evidence type="ECO:0000313" key="4">
    <source>
        <dbReference type="EMBL" id="HIQ97750.1"/>
    </source>
</evidence>
<dbReference type="PROSITE" id="PS00893">
    <property type="entry name" value="NUDIX_BOX"/>
    <property type="match status" value="1"/>
</dbReference>
<dbReference type="EMBL" id="DVFT01000212">
    <property type="protein sequence ID" value="HIQ97750.1"/>
    <property type="molecule type" value="Genomic_DNA"/>
</dbReference>
<dbReference type="GO" id="GO:0016787">
    <property type="term" value="F:hydrolase activity"/>
    <property type="evidence" value="ECO:0007669"/>
    <property type="project" value="UniProtKB-KW"/>
</dbReference>
<dbReference type="PROSITE" id="PS51462">
    <property type="entry name" value="NUDIX"/>
    <property type="match status" value="1"/>
</dbReference>
<dbReference type="Gene3D" id="3.90.79.10">
    <property type="entry name" value="Nucleoside Triphosphate Pyrophosphohydrolase"/>
    <property type="match status" value="1"/>
</dbReference>
<reference evidence="4" key="1">
    <citation type="submission" date="2020-10" db="EMBL/GenBank/DDBJ databases">
        <authorList>
            <person name="Gilroy R."/>
        </authorList>
    </citation>
    <scope>NUCLEOTIDE SEQUENCE</scope>
    <source>
        <strain evidence="4">ChiSjej3B21-11622</strain>
    </source>
</reference>
<dbReference type="GO" id="GO:0019693">
    <property type="term" value="P:ribose phosphate metabolic process"/>
    <property type="evidence" value="ECO:0007669"/>
    <property type="project" value="TreeGrafter"/>
</dbReference>
<dbReference type="Proteomes" id="UP000886886">
    <property type="component" value="Unassembled WGS sequence"/>
</dbReference>
<evidence type="ECO:0000259" key="3">
    <source>
        <dbReference type="PROSITE" id="PS51462"/>
    </source>
</evidence>
<dbReference type="InterPro" id="IPR000086">
    <property type="entry name" value="NUDIX_hydrolase_dom"/>
</dbReference>
<proteinExistence type="predicted"/>
<dbReference type="PANTHER" id="PTHR11839">
    <property type="entry name" value="UDP/ADP-SUGAR PYROPHOSPHATASE"/>
    <property type="match status" value="1"/>
</dbReference>
<evidence type="ECO:0000313" key="5">
    <source>
        <dbReference type="Proteomes" id="UP000886886"/>
    </source>
</evidence>
<accession>A0A9D0ZYK7</accession>
<evidence type="ECO:0000256" key="2">
    <source>
        <dbReference type="ARBA" id="ARBA00022801"/>
    </source>
</evidence>
<comment type="caution">
    <text evidence="4">The sequence shown here is derived from an EMBL/GenBank/DDBJ whole genome shotgun (WGS) entry which is preliminary data.</text>
</comment>
<organism evidence="4 5">
    <name type="scientific">Candidatus Limivivens merdigallinarum</name>
    <dbReference type="NCBI Taxonomy" id="2840859"/>
    <lineage>
        <taxon>Bacteria</taxon>
        <taxon>Bacillati</taxon>
        <taxon>Bacillota</taxon>
        <taxon>Clostridia</taxon>
        <taxon>Lachnospirales</taxon>
        <taxon>Lachnospiraceae</taxon>
        <taxon>Lachnospiraceae incertae sedis</taxon>
        <taxon>Candidatus Limivivens</taxon>
    </lineage>
</organism>
<keyword evidence="2 4" id="KW-0378">Hydrolase</keyword>
<reference evidence="4" key="2">
    <citation type="journal article" date="2021" name="PeerJ">
        <title>Extensive microbial diversity within the chicken gut microbiome revealed by metagenomics and culture.</title>
        <authorList>
            <person name="Gilroy R."/>
            <person name="Ravi A."/>
            <person name="Getino M."/>
            <person name="Pursley I."/>
            <person name="Horton D.L."/>
            <person name="Alikhan N.F."/>
            <person name="Baker D."/>
            <person name="Gharbi K."/>
            <person name="Hall N."/>
            <person name="Watson M."/>
            <person name="Adriaenssens E.M."/>
            <person name="Foster-Nyarko E."/>
            <person name="Jarju S."/>
            <person name="Secka A."/>
            <person name="Antonio M."/>
            <person name="Oren A."/>
            <person name="Chaudhuri R.R."/>
            <person name="La Ragione R."/>
            <person name="Hildebrand F."/>
            <person name="Pallen M.J."/>
        </authorList>
    </citation>
    <scope>NUCLEOTIDE SEQUENCE</scope>
    <source>
        <strain evidence="4">ChiSjej3B21-11622</strain>
    </source>
</reference>
<dbReference type="InterPro" id="IPR015797">
    <property type="entry name" value="NUDIX_hydrolase-like_dom_sf"/>
</dbReference>
<dbReference type="AlphaFoldDB" id="A0A9D0ZYK7"/>
<dbReference type="CDD" id="cd03424">
    <property type="entry name" value="NUDIX_ADPRase_Nudt5_UGPPase_Nudt14"/>
    <property type="match status" value="1"/>
</dbReference>
<gene>
    <name evidence="4" type="ORF">IAB26_14470</name>
</gene>
<dbReference type="InterPro" id="IPR020084">
    <property type="entry name" value="NUDIX_hydrolase_CS"/>
</dbReference>